<dbReference type="EMBL" id="BTSY01000001">
    <property type="protein sequence ID" value="GMT11137.1"/>
    <property type="molecule type" value="Genomic_DNA"/>
</dbReference>
<reference evidence="1" key="1">
    <citation type="submission" date="2023-10" db="EMBL/GenBank/DDBJ databases">
        <title>Genome assembly of Pristionchus species.</title>
        <authorList>
            <person name="Yoshida K."/>
            <person name="Sommer R.J."/>
        </authorList>
    </citation>
    <scope>NUCLEOTIDE SEQUENCE</scope>
    <source>
        <strain evidence="1">RS5133</strain>
    </source>
</reference>
<organism evidence="1 2">
    <name type="scientific">Pristionchus fissidentatus</name>
    <dbReference type="NCBI Taxonomy" id="1538716"/>
    <lineage>
        <taxon>Eukaryota</taxon>
        <taxon>Metazoa</taxon>
        <taxon>Ecdysozoa</taxon>
        <taxon>Nematoda</taxon>
        <taxon>Chromadorea</taxon>
        <taxon>Rhabditida</taxon>
        <taxon>Rhabditina</taxon>
        <taxon>Diplogasteromorpha</taxon>
        <taxon>Diplogasteroidea</taxon>
        <taxon>Neodiplogasteridae</taxon>
        <taxon>Pristionchus</taxon>
    </lineage>
</organism>
<dbReference type="AlphaFoldDB" id="A0AAV5UV35"/>
<keyword evidence="2" id="KW-1185">Reference proteome</keyword>
<sequence length="294" mass="34287">MDLFANFELDEVEQKEQLRWITPEEYRAEDNSDGWFMREEQNKLVDRRELLSHRASHLNRLGRHEEALEIYDRLKSEYGHRGGFRFMAEDSCLSTALMIPSFPSTSLIAMLDTLRPTVMNYGDQLQYFSLCSKLYYRSGDWPLFLRSLIFLSSYLDMTDHWEEMAKLPVELQGPNFGVGCWMKTDLLLSFQLGMSRGFVTRKLERDQGRIRRELAEWSNRDQVERARREMDTTVVKGAANDDLSRPAHLCRWSEGSLLTLSSSLSVLDSFIANYSWLLEGMDAICMQMRAIDSL</sequence>
<gene>
    <name evidence="1" type="ORF">PFISCL1PPCAC_2434</name>
</gene>
<name>A0AAV5UV35_9BILA</name>
<evidence type="ECO:0000313" key="1">
    <source>
        <dbReference type="EMBL" id="GMT11137.1"/>
    </source>
</evidence>
<protein>
    <submittedName>
        <fullName evidence="1">Uncharacterized protein</fullName>
    </submittedName>
</protein>
<evidence type="ECO:0000313" key="2">
    <source>
        <dbReference type="Proteomes" id="UP001432322"/>
    </source>
</evidence>
<dbReference type="Proteomes" id="UP001432322">
    <property type="component" value="Unassembled WGS sequence"/>
</dbReference>
<proteinExistence type="predicted"/>
<comment type="caution">
    <text evidence="1">The sequence shown here is derived from an EMBL/GenBank/DDBJ whole genome shotgun (WGS) entry which is preliminary data.</text>
</comment>
<accession>A0AAV5UV35</accession>